<evidence type="ECO:0000313" key="2">
    <source>
        <dbReference type="EMBL" id="EIW73883.1"/>
    </source>
</evidence>
<dbReference type="PANTHER" id="PTHR33096">
    <property type="entry name" value="CXC2 DOMAIN-CONTAINING PROTEIN"/>
    <property type="match status" value="1"/>
</dbReference>
<dbReference type="KEGG" id="cput:CONPUDRAFT_68205"/>
<dbReference type="Proteomes" id="UP000053558">
    <property type="component" value="Unassembled WGS sequence"/>
</dbReference>
<dbReference type="InterPro" id="IPR040521">
    <property type="entry name" value="KDZ"/>
</dbReference>
<dbReference type="PANTHER" id="PTHR33096:SF1">
    <property type="entry name" value="CXC1-LIKE CYSTEINE CLUSTER ASSOCIATED WITH KDZ TRANSPOSASES DOMAIN-CONTAINING PROTEIN"/>
    <property type="match status" value="1"/>
</dbReference>
<organism evidence="2 3">
    <name type="scientific">Coniophora puteana (strain RWD-64-598)</name>
    <name type="common">Brown rot fungus</name>
    <dbReference type="NCBI Taxonomy" id="741705"/>
    <lineage>
        <taxon>Eukaryota</taxon>
        <taxon>Fungi</taxon>
        <taxon>Dikarya</taxon>
        <taxon>Basidiomycota</taxon>
        <taxon>Agaricomycotina</taxon>
        <taxon>Agaricomycetes</taxon>
        <taxon>Agaricomycetidae</taxon>
        <taxon>Boletales</taxon>
        <taxon>Coniophorineae</taxon>
        <taxon>Coniophoraceae</taxon>
        <taxon>Coniophora</taxon>
    </lineage>
</organism>
<proteinExistence type="predicted"/>
<keyword evidence="3" id="KW-1185">Reference proteome</keyword>
<feature type="compositionally biased region" description="Basic and acidic residues" evidence="1">
    <location>
        <begin position="250"/>
        <end position="263"/>
    </location>
</feature>
<accession>R7SCJ5</accession>
<evidence type="ECO:0000313" key="3">
    <source>
        <dbReference type="Proteomes" id="UP000053558"/>
    </source>
</evidence>
<dbReference type="AlphaFoldDB" id="R7SCJ5"/>
<dbReference type="OMA" id="RITQIHE"/>
<protein>
    <recommendedName>
        <fullName evidence="4">CxC2-like cysteine cluster KDZ transposase-associated domain-containing protein</fullName>
    </recommendedName>
</protein>
<dbReference type="OrthoDB" id="2689725at2759"/>
<evidence type="ECO:0008006" key="4">
    <source>
        <dbReference type="Google" id="ProtNLM"/>
    </source>
</evidence>
<dbReference type="RefSeq" id="XP_007775939.1">
    <property type="nucleotide sequence ID" value="XM_007777749.1"/>
</dbReference>
<dbReference type="GeneID" id="19208629"/>
<name>R7SCJ5_CONPW</name>
<dbReference type="Pfam" id="PF18758">
    <property type="entry name" value="KDZ"/>
    <property type="match status" value="1"/>
</dbReference>
<dbReference type="eggNOG" id="ENOG502SKEZ">
    <property type="taxonomic scope" value="Eukaryota"/>
</dbReference>
<feature type="region of interest" description="Disordered" evidence="1">
    <location>
        <begin position="1"/>
        <end position="29"/>
    </location>
</feature>
<sequence>MAPTTPSPADAPQATCSPATPPVASSPVASPHATPAASFAIPSGASFPAASDHLPGASDYSFTISVLDLFTLSKSIVCTREADSVTPLDALIKQGYLSDVPHRPSMAVSLRTLEHFRLLRLHKPSFSTEAFTKVVCDSYGMPYIRTYRSLIADAFDVYIMILRNVNKSIADVLGRNIPNWRVLNACPPCTYRLENEQPLQFNRMFVMDGGNSAKRLATPAGRQRGDMREFTDSDYRLSCDYVDQFANETRRRPVPEADAKDVAEPASPSHDPGVNEVNTGDCSKNWKAAASDDKKRMWGIFEETGIFVGACRHGLLLWYTDMVRSGELAKYPLALVSKILELLEHRCLGAYDIGCTFSSTIESSSLGERFKERECRMIVDAFHGYAHDYKCQVNNHPLRITGAGLEDFETIERIFSACNALAAVIRYASPYRRHMFLELFFQQWDEEKYQNLGTMLLNNYKQALAIIDAESLKLEETKTSLGITDTDFKTWQAEELAYFETLGKEPAYDVYAVAYVEALKDMRQLEYQYANAFNAFVDAIPGDYVAASAAGINTYEANAGTTRTLESDRSFVRERLVVATRDVVTLEQKMGLSHRWEPSSPEYQHAEESLNTRAFHRALDDLQRLVIQRLFELQKLNISQTGEPFPLTRSQAIRNAITRYNAAAAAMNPPRPPLEWSKVSHYGFLDEFTLLRNTRQDITSRPWSKPVQREAMRSAFRVQRAQEEIERCNVEVRRLHTAIIDEETHFASVVARLRVEGSVLLTVTEDFCLRRSRVNRRLMDRITQIHELRGFSGEMTPGVRNGTADVRETTSGTASFRFFSDGNGFVHEEDEFDEDPMSRDVAVLVDYMAELPLSDT</sequence>
<reference evidence="3" key="1">
    <citation type="journal article" date="2012" name="Science">
        <title>The Paleozoic origin of enzymatic lignin decomposition reconstructed from 31 fungal genomes.</title>
        <authorList>
            <person name="Floudas D."/>
            <person name="Binder M."/>
            <person name="Riley R."/>
            <person name="Barry K."/>
            <person name="Blanchette R.A."/>
            <person name="Henrissat B."/>
            <person name="Martinez A.T."/>
            <person name="Otillar R."/>
            <person name="Spatafora J.W."/>
            <person name="Yadav J.S."/>
            <person name="Aerts A."/>
            <person name="Benoit I."/>
            <person name="Boyd A."/>
            <person name="Carlson A."/>
            <person name="Copeland A."/>
            <person name="Coutinho P.M."/>
            <person name="de Vries R.P."/>
            <person name="Ferreira P."/>
            <person name="Findley K."/>
            <person name="Foster B."/>
            <person name="Gaskell J."/>
            <person name="Glotzer D."/>
            <person name="Gorecki P."/>
            <person name="Heitman J."/>
            <person name="Hesse C."/>
            <person name="Hori C."/>
            <person name="Igarashi K."/>
            <person name="Jurgens J.A."/>
            <person name="Kallen N."/>
            <person name="Kersten P."/>
            <person name="Kohler A."/>
            <person name="Kuees U."/>
            <person name="Kumar T.K.A."/>
            <person name="Kuo A."/>
            <person name="LaButti K."/>
            <person name="Larrondo L.F."/>
            <person name="Lindquist E."/>
            <person name="Ling A."/>
            <person name="Lombard V."/>
            <person name="Lucas S."/>
            <person name="Lundell T."/>
            <person name="Martin R."/>
            <person name="McLaughlin D.J."/>
            <person name="Morgenstern I."/>
            <person name="Morin E."/>
            <person name="Murat C."/>
            <person name="Nagy L.G."/>
            <person name="Nolan M."/>
            <person name="Ohm R.A."/>
            <person name="Patyshakuliyeva A."/>
            <person name="Rokas A."/>
            <person name="Ruiz-Duenas F.J."/>
            <person name="Sabat G."/>
            <person name="Salamov A."/>
            <person name="Samejima M."/>
            <person name="Schmutz J."/>
            <person name="Slot J.C."/>
            <person name="St John F."/>
            <person name="Stenlid J."/>
            <person name="Sun H."/>
            <person name="Sun S."/>
            <person name="Syed K."/>
            <person name="Tsang A."/>
            <person name="Wiebenga A."/>
            <person name="Young D."/>
            <person name="Pisabarro A."/>
            <person name="Eastwood D.C."/>
            <person name="Martin F."/>
            <person name="Cullen D."/>
            <person name="Grigoriev I.V."/>
            <person name="Hibbett D.S."/>
        </authorList>
    </citation>
    <scope>NUCLEOTIDE SEQUENCE [LARGE SCALE GENOMIC DNA]</scope>
    <source>
        <strain evidence="3">RWD-64-598 SS2</strain>
    </source>
</reference>
<dbReference type="EMBL" id="JH711610">
    <property type="protein sequence ID" value="EIW73883.1"/>
    <property type="molecule type" value="Genomic_DNA"/>
</dbReference>
<evidence type="ECO:0000256" key="1">
    <source>
        <dbReference type="SAM" id="MobiDB-lite"/>
    </source>
</evidence>
<gene>
    <name evidence="2" type="ORF">CONPUDRAFT_68205</name>
</gene>
<feature type="region of interest" description="Disordered" evidence="1">
    <location>
        <begin position="250"/>
        <end position="278"/>
    </location>
</feature>